<feature type="compositionally biased region" description="Basic and acidic residues" evidence="1">
    <location>
        <begin position="692"/>
        <end position="713"/>
    </location>
</feature>
<dbReference type="STRING" id="67767.A0A0J7NQU3"/>
<feature type="compositionally biased region" description="Basic and acidic residues" evidence="1">
    <location>
        <begin position="1244"/>
        <end position="1257"/>
    </location>
</feature>
<organism evidence="2 3">
    <name type="scientific">Lasius niger</name>
    <name type="common">Black garden ant</name>
    <dbReference type="NCBI Taxonomy" id="67767"/>
    <lineage>
        <taxon>Eukaryota</taxon>
        <taxon>Metazoa</taxon>
        <taxon>Ecdysozoa</taxon>
        <taxon>Arthropoda</taxon>
        <taxon>Hexapoda</taxon>
        <taxon>Insecta</taxon>
        <taxon>Pterygota</taxon>
        <taxon>Neoptera</taxon>
        <taxon>Endopterygota</taxon>
        <taxon>Hymenoptera</taxon>
        <taxon>Apocrita</taxon>
        <taxon>Aculeata</taxon>
        <taxon>Formicoidea</taxon>
        <taxon>Formicidae</taxon>
        <taxon>Formicinae</taxon>
        <taxon>Lasius</taxon>
        <taxon>Lasius</taxon>
    </lineage>
</organism>
<feature type="region of interest" description="Disordered" evidence="1">
    <location>
        <begin position="69"/>
        <end position="91"/>
    </location>
</feature>
<feature type="compositionally biased region" description="Basic and acidic residues" evidence="1">
    <location>
        <begin position="826"/>
        <end position="854"/>
    </location>
</feature>
<proteinExistence type="predicted"/>
<feature type="compositionally biased region" description="Polar residues" evidence="1">
    <location>
        <begin position="76"/>
        <end position="91"/>
    </location>
</feature>
<feature type="compositionally biased region" description="Basic and acidic residues" evidence="1">
    <location>
        <begin position="295"/>
        <end position="325"/>
    </location>
</feature>
<evidence type="ECO:0000313" key="3">
    <source>
        <dbReference type="Proteomes" id="UP000036403"/>
    </source>
</evidence>
<feature type="region of interest" description="Disordered" evidence="1">
    <location>
        <begin position="1186"/>
        <end position="1281"/>
    </location>
</feature>
<sequence>MWMLQKKKYGEESTRDVPQRIYLDNDMTFKREADDADFDILYRSPGTLDRGVYEEGAIADQPLKDWTRKKDLHSSGDWSNSNENPKVTNDESTWLRDYNSAREILANSDLNKDEEKLHVDDDTRNQLEIVSLNDPMRADDFSVLQKSPSIRNRKSQNTSLTLESLKKIVLDLRNSLTLSNKRENVLSRVANKANISGLRYLSITEPYLNNYSIDNTSFFLVKIDLQTHLPEHTAVNKVPRTNSTKLGRRFPIEKIPKNIDYTAEDHTVLLDSEKDFAVSDTSADSMHFLTNSDANDSRKFAGNRKSDEEKLSARKKSRLDTDDGQSKGAGEEFPEGNTSRGFDTTANESRRIHAVETIAAAKREKIETDGMQKENRELIPDVIKVFEPRERPYQKQEAEARLLGRMREDETFAEQTRTNGADESTDANAREDFSSSIDLVIDATVRLGTASVNASEIGESIISKDRRKDLASMTVGKDLQKQQQMVPPLSATNSSANKSNGNSDRTDRIDIRVVGSNGNETMNVNEGTQTVTGYHESDNHLRRRLLWIPTVSVDTETDDSLIKSTGSVLNSAIESHIENVMDEDRQQSKIINSADSRKVLIRVKRDDNAEESPALQNNFNPQMSDANHARYKRSTYSFENLESNNAAENVDVAKKEVAVNHDEKQENNEEYENIERVKGDYNNDSEEDVMEDNDRAMEESERGGRALSRQRIDPVKAKVNMLIKQKLEKKNKNKDSDYRRKRRSMLDMIEYYDYDDNNEEQERDASINEQGIRNKNDEFSIKDFDERSEIKRAADDKTPYKPGDLGKKKNENAEAMMKEKRKKAKNKEPKEQIVVDLGERKNKTSKNSQKDKKLSGTSESTLGHAFSKGKRLSTKENSGKIRQSEVAGSSSTATSNYLAFKVTGDIFKGGLERNKSTKENSRNIFSVSTTTESEVSKIVEDGNNPFPERSAMGRSEIDTNSGSLYENRKYIESEMRKVLKRNLNSENQAAISSQDLRESFVESLDWQDDFDDNVKVRFGRGLKAVDEAMISDLNETHDLDNKSDMANATNINSEFYNSSQIFHDNSSISHNWYNNISADLINIFNVHHGASERSAKKIQEPILRNTINIVDGNEDLEAAEQKYVNNNQTTRIRRAAASYRTFYDDVSGNEGDSDEADKSLSDYFQLSNILEDQSDSVYDGNAATNWNNDIQDFDRHSQIPRINSRKKEKSGKKIKTNKQSLDKHAKKNISHSSSNRNRRHHTHRSDVSRNTNRADLKPKKKSKAEASSLTGRTGIQKSKTAEESLLRAGVNEEAPSEKVLYENAEDQSTVKPEKSDARRKEITLLLAADNVDDESQMDVALHGELAGKIVEQIFEQASKECVVRNIKANVPFRKKQKKNV</sequence>
<feature type="compositionally biased region" description="Basic and acidic residues" evidence="1">
    <location>
        <begin position="873"/>
        <end position="883"/>
    </location>
</feature>
<feature type="compositionally biased region" description="Polar residues" evidence="1">
    <location>
        <begin position="481"/>
        <end position="503"/>
    </location>
</feature>
<dbReference type="Proteomes" id="UP000036403">
    <property type="component" value="Unassembled WGS sequence"/>
</dbReference>
<name>A0A0J7NQU3_LASNI</name>
<accession>A0A0J7NQU3</accession>
<feature type="region of interest" description="Disordered" evidence="1">
    <location>
        <begin position="784"/>
        <end position="893"/>
    </location>
</feature>
<dbReference type="EMBL" id="LBMM01002438">
    <property type="protein sequence ID" value="KMQ94830.1"/>
    <property type="molecule type" value="Genomic_DNA"/>
</dbReference>
<feature type="compositionally biased region" description="Polar residues" evidence="1">
    <location>
        <begin position="413"/>
        <end position="422"/>
    </location>
</feature>
<comment type="caution">
    <text evidence="2">The sequence shown here is derived from an EMBL/GenBank/DDBJ whole genome shotgun (WGS) entry which is preliminary data.</text>
</comment>
<feature type="compositionally biased region" description="Basic residues" evidence="1">
    <location>
        <begin position="1203"/>
        <end position="1216"/>
    </location>
</feature>
<protein>
    <submittedName>
        <fullName evidence="2">Uncharacterized protein</fullName>
    </submittedName>
</protein>
<feature type="region of interest" description="Disordered" evidence="1">
    <location>
        <begin position="681"/>
        <end position="713"/>
    </location>
</feature>
<evidence type="ECO:0000256" key="1">
    <source>
        <dbReference type="SAM" id="MobiDB-lite"/>
    </source>
</evidence>
<dbReference type="PaxDb" id="67767-A0A0J7NQU3"/>
<feature type="region of interest" description="Disordered" evidence="1">
    <location>
        <begin position="475"/>
        <end position="506"/>
    </location>
</feature>
<keyword evidence="3" id="KW-1185">Reference proteome</keyword>
<dbReference type="OrthoDB" id="8035982at2759"/>
<feature type="compositionally biased region" description="Polar residues" evidence="1">
    <location>
        <begin position="336"/>
        <end position="347"/>
    </location>
</feature>
<feature type="compositionally biased region" description="Basic and acidic residues" evidence="1">
    <location>
        <begin position="784"/>
        <end position="818"/>
    </location>
</feature>
<evidence type="ECO:0000313" key="2">
    <source>
        <dbReference type="EMBL" id="KMQ94830.1"/>
    </source>
</evidence>
<feature type="region of interest" description="Disordered" evidence="1">
    <location>
        <begin position="288"/>
        <end position="347"/>
    </location>
</feature>
<feature type="region of interest" description="Disordered" evidence="1">
    <location>
        <begin position="935"/>
        <end position="959"/>
    </location>
</feature>
<gene>
    <name evidence="2" type="ORF">RF55_4994</name>
</gene>
<feature type="compositionally biased region" description="Polar residues" evidence="1">
    <location>
        <begin position="1269"/>
        <end position="1278"/>
    </location>
</feature>
<reference evidence="2 3" key="1">
    <citation type="submission" date="2015-04" db="EMBL/GenBank/DDBJ databases">
        <title>Lasius niger genome sequencing.</title>
        <authorList>
            <person name="Konorov E.A."/>
            <person name="Nikitin M.A."/>
            <person name="Kirill M.V."/>
            <person name="Chang P."/>
        </authorList>
    </citation>
    <scope>NUCLEOTIDE SEQUENCE [LARGE SCALE GENOMIC DNA]</scope>
    <source>
        <tissue evidence="2">Whole</tissue>
    </source>
</reference>
<feature type="region of interest" description="Disordered" evidence="1">
    <location>
        <begin position="411"/>
        <end position="430"/>
    </location>
</feature>